<evidence type="ECO:0000256" key="2">
    <source>
        <dbReference type="ARBA" id="ARBA00023125"/>
    </source>
</evidence>
<dbReference type="InterPro" id="IPR036271">
    <property type="entry name" value="Tet_transcr_reg_TetR-rel_C_sf"/>
</dbReference>
<dbReference type="PANTHER" id="PTHR47506:SF1">
    <property type="entry name" value="HTH-TYPE TRANSCRIPTIONAL REGULATOR YJDC"/>
    <property type="match status" value="1"/>
</dbReference>
<proteinExistence type="predicted"/>
<dbReference type="RefSeq" id="WP_184584903.1">
    <property type="nucleotide sequence ID" value="NZ_JACHJT010000002.1"/>
</dbReference>
<keyword evidence="3" id="KW-0804">Transcription</keyword>
<dbReference type="Pfam" id="PF00440">
    <property type="entry name" value="TetR_N"/>
    <property type="match status" value="1"/>
</dbReference>
<comment type="caution">
    <text evidence="6">The sequence shown here is derived from an EMBL/GenBank/DDBJ whole genome shotgun (WGS) entry which is preliminary data.</text>
</comment>
<feature type="DNA-binding region" description="H-T-H motif" evidence="4">
    <location>
        <begin position="29"/>
        <end position="48"/>
    </location>
</feature>
<sequence length="205" mass="21851">MVRPRTTSDEAILRATARAIDQHGPNALTLALVAEEAGLSPATIVQRFGSRRGLLLAFAEHAVSGTRATFQRARQEHGSPLHALYAALDEQASGVRTPQQMVNNLGLLQLDLTDPQLRGLAADQARQAHDEITALLTEAAANGELAADAPFARLARAVQVTYNGALILWALSGDGPLADALRGDLDETLRPYRISADPTTESETT</sequence>
<keyword evidence="7" id="KW-1185">Reference proteome</keyword>
<dbReference type="Proteomes" id="UP000523007">
    <property type="component" value="Unassembled WGS sequence"/>
</dbReference>
<dbReference type="EMBL" id="JACHJT010000002">
    <property type="protein sequence ID" value="MBB4935126.1"/>
    <property type="molecule type" value="Genomic_DNA"/>
</dbReference>
<accession>A0A7W7RPC6</accession>
<evidence type="ECO:0000256" key="4">
    <source>
        <dbReference type="PROSITE-ProRule" id="PRU00335"/>
    </source>
</evidence>
<feature type="domain" description="HTH tetR-type" evidence="5">
    <location>
        <begin position="6"/>
        <end position="66"/>
    </location>
</feature>
<gene>
    <name evidence="6" type="ORF">F4561_006020</name>
</gene>
<organism evidence="6 7">
    <name type="scientific">Lipingzhangella halophila</name>
    <dbReference type="NCBI Taxonomy" id="1783352"/>
    <lineage>
        <taxon>Bacteria</taxon>
        <taxon>Bacillati</taxon>
        <taxon>Actinomycetota</taxon>
        <taxon>Actinomycetes</taxon>
        <taxon>Streptosporangiales</taxon>
        <taxon>Nocardiopsidaceae</taxon>
        <taxon>Lipingzhangella</taxon>
    </lineage>
</organism>
<dbReference type="AlphaFoldDB" id="A0A7W7RPC6"/>
<reference evidence="6 7" key="1">
    <citation type="submission" date="2020-08" db="EMBL/GenBank/DDBJ databases">
        <title>Sequencing the genomes of 1000 actinobacteria strains.</title>
        <authorList>
            <person name="Klenk H.-P."/>
        </authorList>
    </citation>
    <scope>NUCLEOTIDE SEQUENCE [LARGE SCALE GENOMIC DNA]</scope>
    <source>
        <strain evidence="6 7">DSM 102030</strain>
    </source>
</reference>
<dbReference type="PROSITE" id="PS50977">
    <property type="entry name" value="HTH_TETR_2"/>
    <property type="match status" value="1"/>
</dbReference>
<dbReference type="Gene3D" id="1.10.357.10">
    <property type="entry name" value="Tetracycline Repressor, domain 2"/>
    <property type="match status" value="1"/>
</dbReference>
<keyword evidence="2 4" id="KW-0238">DNA-binding</keyword>
<evidence type="ECO:0000256" key="1">
    <source>
        <dbReference type="ARBA" id="ARBA00023015"/>
    </source>
</evidence>
<dbReference type="InterPro" id="IPR009057">
    <property type="entry name" value="Homeodomain-like_sf"/>
</dbReference>
<keyword evidence="1" id="KW-0805">Transcription regulation</keyword>
<protein>
    <submittedName>
        <fullName evidence="6">AcrR family transcriptional regulator</fullName>
    </submittedName>
</protein>
<dbReference type="PANTHER" id="PTHR47506">
    <property type="entry name" value="TRANSCRIPTIONAL REGULATORY PROTEIN"/>
    <property type="match status" value="1"/>
</dbReference>
<dbReference type="SUPFAM" id="SSF48498">
    <property type="entry name" value="Tetracyclin repressor-like, C-terminal domain"/>
    <property type="match status" value="1"/>
</dbReference>
<evidence type="ECO:0000256" key="3">
    <source>
        <dbReference type="ARBA" id="ARBA00023163"/>
    </source>
</evidence>
<dbReference type="SUPFAM" id="SSF46689">
    <property type="entry name" value="Homeodomain-like"/>
    <property type="match status" value="1"/>
</dbReference>
<evidence type="ECO:0000259" key="5">
    <source>
        <dbReference type="PROSITE" id="PS50977"/>
    </source>
</evidence>
<dbReference type="InterPro" id="IPR001647">
    <property type="entry name" value="HTH_TetR"/>
</dbReference>
<evidence type="ECO:0000313" key="7">
    <source>
        <dbReference type="Proteomes" id="UP000523007"/>
    </source>
</evidence>
<evidence type="ECO:0000313" key="6">
    <source>
        <dbReference type="EMBL" id="MBB4935126.1"/>
    </source>
</evidence>
<dbReference type="GO" id="GO:0003677">
    <property type="term" value="F:DNA binding"/>
    <property type="evidence" value="ECO:0007669"/>
    <property type="project" value="UniProtKB-UniRule"/>
</dbReference>
<name>A0A7W7RPC6_9ACTN</name>